<dbReference type="GO" id="GO:0005886">
    <property type="term" value="C:plasma membrane"/>
    <property type="evidence" value="ECO:0007669"/>
    <property type="project" value="UniProtKB-SubCell"/>
</dbReference>
<feature type="transmembrane region" description="Helical" evidence="10">
    <location>
        <begin position="395"/>
        <end position="416"/>
    </location>
</feature>
<comment type="similarity">
    <text evidence="9">Belongs to the G-protein coupled receptor 1 family.</text>
</comment>
<dbReference type="EnsemblMetazoa" id="G34735.1">
    <property type="protein sequence ID" value="G34735.1:cds"/>
    <property type="gene ID" value="G34735"/>
</dbReference>
<evidence type="ECO:0000256" key="8">
    <source>
        <dbReference type="ARBA" id="ARBA00023224"/>
    </source>
</evidence>
<keyword evidence="2" id="KW-1003">Cell membrane</keyword>
<feature type="transmembrane region" description="Helical" evidence="10">
    <location>
        <begin position="240"/>
        <end position="262"/>
    </location>
</feature>
<feature type="transmembrane region" description="Helical" evidence="10">
    <location>
        <begin position="201"/>
        <end position="219"/>
    </location>
</feature>
<reference evidence="12" key="1">
    <citation type="submission" date="2022-08" db="UniProtKB">
        <authorList>
            <consortium name="EnsemblMetazoa"/>
        </authorList>
    </citation>
    <scope>IDENTIFICATION</scope>
    <source>
        <strain evidence="12">05x7-T-G4-1.051#20</strain>
    </source>
</reference>
<evidence type="ECO:0000313" key="13">
    <source>
        <dbReference type="Proteomes" id="UP000005408"/>
    </source>
</evidence>
<organism evidence="12 13">
    <name type="scientific">Magallana gigas</name>
    <name type="common">Pacific oyster</name>
    <name type="synonym">Crassostrea gigas</name>
    <dbReference type="NCBI Taxonomy" id="29159"/>
    <lineage>
        <taxon>Eukaryota</taxon>
        <taxon>Metazoa</taxon>
        <taxon>Spiralia</taxon>
        <taxon>Lophotrochozoa</taxon>
        <taxon>Mollusca</taxon>
        <taxon>Bivalvia</taxon>
        <taxon>Autobranchia</taxon>
        <taxon>Pteriomorphia</taxon>
        <taxon>Ostreida</taxon>
        <taxon>Ostreoidea</taxon>
        <taxon>Ostreidae</taxon>
        <taxon>Magallana</taxon>
    </lineage>
</organism>
<dbReference type="PANTHER" id="PTHR24228:SF55">
    <property type="entry name" value="G-PROTEIN COUPLED RECEPTOR 75-RELATED"/>
    <property type="match status" value="1"/>
</dbReference>
<feature type="transmembrane region" description="Helical" evidence="10">
    <location>
        <begin position="357"/>
        <end position="380"/>
    </location>
</feature>
<evidence type="ECO:0000313" key="12">
    <source>
        <dbReference type="EnsemblMetazoa" id="G34735.1:cds"/>
    </source>
</evidence>
<dbReference type="GO" id="GO:0016493">
    <property type="term" value="F:C-C chemokine receptor activity"/>
    <property type="evidence" value="ECO:0007669"/>
    <property type="project" value="TreeGrafter"/>
</dbReference>
<accession>A0A8W8MK85</accession>
<keyword evidence="4 10" id="KW-1133">Transmembrane helix</keyword>
<dbReference type="PROSITE" id="PS50262">
    <property type="entry name" value="G_PROTEIN_RECEP_F1_2"/>
    <property type="match status" value="1"/>
</dbReference>
<dbReference type="InterPro" id="IPR017452">
    <property type="entry name" value="GPCR_Rhodpsn_7TM"/>
</dbReference>
<dbReference type="Gene3D" id="1.20.1070.10">
    <property type="entry name" value="Rhodopsin 7-helix transmembrane proteins"/>
    <property type="match status" value="1"/>
</dbReference>
<evidence type="ECO:0000256" key="5">
    <source>
        <dbReference type="ARBA" id="ARBA00023040"/>
    </source>
</evidence>
<feature type="domain" description="G-protein coupled receptors family 1 profile" evidence="11">
    <location>
        <begin position="141"/>
        <end position="414"/>
    </location>
</feature>
<keyword evidence="13" id="KW-1185">Reference proteome</keyword>
<dbReference type="Proteomes" id="UP000005408">
    <property type="component" value="Unassembled WGS sequence"/>
</dbReference>
<dbReference type="SUPFAM" id="SSF81321">
    <property type="entry name" value="Family A G protein-coupled receptor-like"/>
    <property type="match status" value="1"/>
</dbReference>
<evidence type="ECO:0000256" key="1">
    <source>
        <dbReference type="ARBA" id="ARBA00004651"/>
    </source>
</evidence>
<name>A0A8W8MK85_MAGGI</name>
<evidence type="ECO:0000256" key="2">
    <source>
        <dbReference type="ARBA" id="ARBA00022475"/>
    </source>
</evidence>
<dbReference type="InterPro" id="IPR000276">
    <property type="entry name" value="GPCR_Rhodpsn"/>
</dbReference>
<evidence type="ECO:0000256" key="9">
    <source>
        <dbReference type="RuleBase" id="RU000688"/>
    </source>
</evidence>
<evidence type="ECO:0000256" key="3">
    <source>
        <dbReference type="ARBA" id="ARBA00022692"/>
    </source>
</evidence>
<evidence type="ECO:0000256" key="4">
    <source>
        <dbReference type="ARBA" id="ARBA00022989"/>
    </source>
</evidence>
<dbReference type="AlphaFoldDB" id="A0A8W8MK85"/>
<dbReference type="PANTHER" id="PTHR24228">
    <property type="entry name" value="B2 BRADYKININ RECEPTOR/ANGIOTENSIN II RECEPTOR"/>
    <property type="match status" value="1"/>
</dbReference>
<evidence type="ECO:0000256" key="10">
    <source>
        <dbReference type="SAM" id="Phobius"/>
    </source>
</evidence>
<dbReference type="PRINTS" id="PR00237">
    <property type="entry name" value="GPCRRHODOPSN"/>
</dbReference>
<feature type="transmembrane region" description="Helical" evidence="10">
    <location>
        <begin position="291"/>
        <end position="314"/>
    </location>
</feature>
<dbReference type="PROSITE" id="PS00237">
    <property type="entry name" value="G_PROTEIN_RECEP_F1_1"/>
    <property type="match status" value="1"/>
</dbReference>
<keyword evidence="3 9" id="KW-0812">Transmembrane</keyword>
<sequence length="440" mass="50227">MFAHRTQSTPCIRDSITDQSSHHNQGLVYKRKPHHQEWCTWKKCFGTIACNSEFDTSSSLHSGLWIQHRNNIVTTGITSKNIMDDNLTESFGSLQNQCFSWMLNSLTRPNVTLEEINQQHTRRFYGGLALLGFVIVAGMIGNVHVLVLYYRKFKVSNYRLFIIWLSCLGILNCCISAPLIIFYLVHSMTYPSNMLCKFTRFMLYFFAVASTSAMVVIAIERYRKIMTPHSTQISLRMAKIMCLFSLVVAGFLSWPAPILFGITRVPTGVRGLDGARCLMDDTYKDTVYMPIYHFSTLLYFVIVSIWLIVVYVCIAKRVLKSGKFKDRVSSVALNPNASTRGSNGSCISKSVTKTFTFLAVTFAYIACATPHHVSALLFFLTRDLDCKLSLPEAQVYYTFVWSYFLNGAINPCIYAYRDKKFREELKSLYGRCRTPYSADK</sequence>
<dbReference type="CDD" id="cd00637">
    <property type="entry name" value="7tm_classA_rhodopsin-like"/>
    <property type="match status" value="1"/>
</dbReference>
<keyword evidence="6 10" id="KW-0472">Membrane</keyword>
<keyword evidence="7 9" id="KW-0675">Receptor</keyword>
<keyword evidence="8 9" id="KW-0807">Transducer</keyword>
<keyword evidence="5 9" id="KW-0297">G-protein coupled receptor</keyword>
<evidence type="ECO:0000256" key="7">
    <source>
        <dbReference type="ARBA" id="ARBA00023170"/>
    </source>
</evidence>
<proteinExistence type="inferred from homology"/>
<evidence type="ECO:0000259" key="11">
    <source>
        <dbReference type="PROSITE" id="PS50262"/>
    </source>
</evidence>
<comment type="subcellular location">
    <subcellularLocation>
        <location evidence="1">Cell membrane</location>
        <topology evidence="1">Multi-pass membrane protein</topology>
    </subcellularLocation>
</comment>
<feature type="transmembrane region" description="Helical" evidence="10">
    <location>
        <begin position="124"/>
        <end position="149"/>
    </location>
</feature>
<dbReference type="Pfam" id="PF00001">
    <property type="entry name" value="7tm_1"/>
    <property type="match status" value="1"/>
</dbReference>
<feature type="transmembrane region" description="Helical" evidence="10">
    <location>
        <begin position="161"/>
        <end position="185"/>
    </location>
</feature>
<evidence type="ECO:0000256" key="6">
    <source>
        <dbReference type="ARBA" id="ARBA00023136"/>
    </source>
</evidence>
<protein>
    <recommendedName>
        <fullName evidence="11">G-protein coupled receptors family 1 profile domain-containing protein</fullName>
    </recommendedName>
</protein>